<evidence type="ECO:0000256" key="3">
    <source>
        <dbReference type="ARBA" id="ARBA00038502"/>
    </source>
</evidence>
<sequence length="211" mass="23910">MDLSVPRAHGPVSIRLVRHRDAKVLQEHLLSNRTWLRPWEATSPDGAVSLDMKVGIRRLLQQYRDGVGVPFVMEYDGEVAGQLNVWGVARGSLSSATIGYWVSREYAGRDITPISVALATDVCFDQLRLHRMEICIRPENHASLRVVQKLGFRYEGLRRKYIHIDGDWRDHYSFALVKEDVPEGVLARWAEARVPRDAADIPQADRDAAGQ</sequence>
<dbReference type="RefSeq" id="WP_150893641.1">
    <property type="nucleotide sequence ID" value="NZ_VYUY01000014.1"/>
</dbReference>
<organism evidence="5 6">
    <name type="scientific">Microbacterium caowuchunii</name>
    <dbReference type="NCBI Taxonomy" id="2614638"/>
    <lineage>
        <taxon>Bacteria</taxon>
        <taxon>Bacillati</taxon>
        <taxon>Actinomycetota</taxon>
        <taxon>Actinomycetes</taxon>
        <taxon>Micrococcales</taxon>
        <taxon>Microbacteriaceae</taxon>
        <taxon>Microbacterium</taxon>
    </lineage>
</organism>
<dbReference type="InterPro" id="IPR000182">
    <property type="entry name" value="GNAT_dom"/>
</dbReference>
<evidence type="ECO:0000256" key="1">
    <source>
        <dbReference type="ARBA" id="ARBA00022679"/>
    </source>
</evidence>
<protein>
    <submittedName>
        <fullName evidence="5">GNAT family N-acetyltransferase</fullName>
    </submittedName>
</protein>
<dbReference type="SUPFAM" id="SSF55729">
    <property type="entry name" value="Acyl-CoA N-acyltransferases (Nat)"/>
    <property type="match status" value="1"/>
</dbReference>
<dbReference type="InterPro" id="IPR016181">
    <property type="entry name" value="Acyl_CoA_acyltransferase"/>
</dbReference>
<accession>A0A5N0TCN0</accession>
<evidence type="ECO:0000313" key="6">
    <source>
        <dbReference type="Proteomes" id="UP000326838"/>
    </source>
</evidence>
<dbReference type="Gene3D" id="3.40.630.30">
    <property type="match status" value="1"/>
</dbReference>
<reference evidence="6" key="1">
    <citation type="submission" date="2019-09" db="EMBL/GenBank/DDBJ databases">
        <title>Mumia zhuanghuii sp. nov. isolated from the intestinal contents of plateau pika (Ochotona curzoniae) in the Qinghai-Tibet plateau of China.</title>
        <authorList>
            <person name="Tian Z."/>
        </authorList>
    </citation>
    <scope>NUCLEOTIDE SEQUENCE [LARGE SCALE GENOMIC DNA]</scope>
    <source>
        <strain evidence="6">L-033</strain>
    </source>
</reference>
<dbReference type="PANTHER" id="PTHR43792">
    <property type="entry name" value="GNAT FAMILY, PUTATIVE (AFU_ORTHOLOGUE AFUA_3G00765)-RELATED-RELATED"/>
    <property type="match status" value="1"/>
</dbReference>
<gene>
    <name evidence="5" type="ORF">F6B40_10130</name>
</gene>
<keyword evidence="1 5" id="KW-0808">Transferase</keyword>
<dbReference type="Pfam" id="PF13302">
    <property type="entry name" value="Acetyltransf_3"/>
    <property type="match status" value="1"/>
</dbReference>
<comment type="caution">
    <text evidence="5">The sequence shown here is derived from an EMBL/GenBank/DDBJ whole genome shotgun (WGS) entry which is preliminary data.</text>
</comment>
<proteinExistence type="inferred from homology"/>
<evidence type="ECO:0000259" key="4">
    <source>
        <dbReference type="PROSITE" id="PS51186"/>
    </source>
</evidence>
<dbReference type="GO" id="GO:0008999">
    <property type="term" value="F:protein-N-terminal-alanine acetyltransferase activity"/>
    <property type="evidence" value="ECO:0007669"/>
    <property type="project" value="TreeGrafter"/>
</dbReference>
<comment type="similarity">
    <text evidence="3">Belongs to the acetyltransferase family. RimJ subfamily.</text>
</comment>
<name>A0A5N0TCN0_9MICO</name>
<keyword evidence="2" id="KW-0012">Acyltransferase</keyword>
<dbReference type="EMBL" id="VYUY01000014">
    <property type="protein sequence ID" value="KAA9132853.1"/>
    <property type="molecule type" value="Genomic_DNA"/>
</dbReference>
<evidence type="ECO:0000256" key="2">
    <source>
        <dbReference type="ARBA" id="ARBA00023315"/>
    </source>
</evidence>
<dbReference type="PANTHER" id="PTHR43792:SF8">
    <property type="entry name" value="[RIBOSOMAL PROTEIN US5]-ALANINE N-ACETYLTRANSFERASE"/>
    <property type="match status" value="1"/>
</dbReference>
<dbReference type="InterPro" id="IPR051531">
    <property type="entry name" value="N-acetyltransferase"/>
</dbReference>
<dbReference type="PROSITE" id="PS51186">
    <property type="entry name" value="GNAT"/>
    <property type="match status" value="1"/>
</dbReference>
<feature type="domain" description="N-acetyltransferase" evidence="4">
    <location>
        <begin position="12"/>
        <end position="179"/>
    </location>
</feature>
<dbReference type="AlphaFoldDB" id="A0A5N0TCN0"/>
<dbReference type="Proteomes" id="UP000326838">
    <property type="component" value="Unassembled WGS sequence"/>
</dbReference>
<dbReference type="GO" id="GO:0005737">
    <property type="term" value="C:cytoplasm"/>
    <property type="evidence" value="ECO:0007669"/>
    <property type="project" value="TreeGrafter"/>
</dbReference>
<evidence type="ECO:0000313" key="5">
    <source>
        <dbReference type="EMBL" id="KAA9132853.1"/>
    </source>
</evidence>
<keyword evidence="6" id="KW-1185">Reference proteome</keyword>